<evidence type="ECO:0000259" key="1">
    <source>
        <dbReference type="Pfam" id="PF16278"/>
    </source>
</evidence>
<keyword evidence="3" id="KW-1185">Reference proteome</keyword>
<feature type="domain" description="Aprataxin C2HE/C2H2/C2HC zinc finger" evidence="1">
    <location>
        <begin position="235"/>
        <end position="269"/>
    </location>
</feature>
<dbReference type="GO" id="GO:0005634">
    <property type="term" value="C:nucleus"/>
    <property type="evidence" value="ECO:0007669"/>
    <property type="project" value="TreeGrafter"/>
</dbReference>
<dbReference type="RefSeq" id="XP_043050855.1">
    <property type="nucleotide sequence ID" value="XM_043194531.1"/>
</dbReference>
<proteinExistence type="predicted"/>
<dbReference type="GO" id="GO:1990165">
    <property type="term" value="F:single-strand break-containing DNA binding"/>
    <property type="evidence" value="ECO:0007669"/>
    <property type="project" value="TreeGrafter"/>
</dbReference>
<evidence type="ECO:0000313" key="2">
    <source>
        <dbReference type="EMBL" id="KAG7195308.1"/>
    </source>
</evidence>
<dbReference type="InterPro" id="IPR032566">
    <property type="entry name" value="Znf-C2HE"/>
</dbReference>
<dbReference type="GO" id="GO:0003697">
    <property type="term" value="F:single-stranded DNA binding"/>
    <property type="evidence" value="ECO:0007669"/>
    <property type="project" value="TreeGrafter"/>
</dbReference>
<dbReference type="GO" id="GO:0003725">
    <property type="term" value="F:double-stranded RNA binding"/>
    <property type="evidence" value="ECO:0007669"/>
    <property type="project" value="TreeGrafter"/>
</dbReference>
<dbReference type="Gene3D" id="3.30.428.10">
    <property type="entry name" value="HIT-like"/>
    <property type="match status" value="1"/>
</dbReference>
<dbReference type="GeneID" id="66117210"/>
<dbReference type="GO" id="GO:0000012">
    <property type="term" value="P:single strand break repair"/>
    <property type="evidence" value="ECO:0007669"/>
    <property type="project" value="TreeGrafter"/>
</dbReference>
<dbReference type="OrthoDB" id="3512845at2759"/>
<dbReference type="PANTHER" id="PTHR12486:SF4">
    <property type="entry name" value="APRATAXIN"/>
    <property type="match status" value="1"/>
</dbReference>
<organism evidence="2 3">
    <name type="scientific">Scheffersomyces spartinae</name>
    <dbReference type="NCBI Taxonomy" id="45513"/>
    <lineage>
        <taxon>Eukaryota</taxon>
        <taxon>Fungi</taxon>
        <taxon>Dikarya</taxon>
        <taxon>Ascomycota</taxon>
        <taxon>Saccharomycotina</taxon>
        <taxon>Pichiomycetes</taxon>
        <taxon>Debaryomycetaceae</taxon>
        <taxon>Scheffersomyces</taxon>
    </lineage>
</organism>
<comment type="caution">
    <text evidence="2">The sequence shown here is derived from an EMBL/GenBank/DDBJ whole genome shotgun (WGS) entry which is preliminary data.</text>
</comment>
<accession>A0A9P7VC36</accession>
<dbReference type="Proteomes" id="UP000790833">
    <property type="component" value="Unassembled WGS sequence"/>
</dbReference>
<dbReference type="EMBL" id="JAHMUF010000004">
    <property type="protein sequence ID" value="KAG7195308.1"/>
    <property type="molecule type" value="Genomic_DNA"/>
</dbReference>
<evidence type="ECO:0000313" key="3">
    <source>
        <dbReference type="Proteomes" id="UP000790833"/>
    </source>
</evidence>
<dbReference type="GO" id="GO:0033699">
    <property type="term" value="F:DNA 5'-adenosine monophosphate hydrolase activity"/>
    <property type="evidence" value="ECO:0007669"/>
    <property type="project" value="TreeGrafter"/>
</dbReference>
<sequence length="277" mass="32218">MSYRFAFEPLIAKPEEHPNLVISYDENVIIIRDGFPKSVRHWLVIPRDNKVSRLDPIVALANANNYAMLKPYVEKAKRMITQELQDQYGGDWLNFVRCGVHVVPSLANLHIHVILQDFNSNRMKHKKHYNSFTTPFFVPFEDFDPSPSRKTLLKNDSNYKKKKLQHLLRTKVSRKYDSDSDYDLEGEMHENTHEELLESLNEETQHVDPASQTILQVKAGSESGPLPYLEIALSERELMVKTSPMKCTYCLKSFSDNFKALKSHLLEEFISRYNQIS</sequence>
<gene>
    <name evidence="2" type="primary">HNT3</name>
    <name evidence="2" type="ORF">KQ657_003836</name>
</gene>
<dbReference type="Pfam" id="PF16278">
    <property type="entry name" value="zf-C2HE"/>
    <property type="match status" value="1"/>
</dbReference>
<dbReference type="GO" id="GO:0030983">
    <property type="term" value="F:mismatched DNA binding"/>
    <property type="evidence" value="ECO:0007669"/>
    <property type="project" value="TreeGrafter"/>
</dbReference>
<dbReference type="InterPro" id="IPR036265">
    <property type="entry name" value="HIT-like_sf"/>
</dbReference>
<protein>
    <submittedName>
        <fullName evidence="2">Aprataxin-like protein</fullName>
    </submittedName>
</protein>
<reference evidence="2" key="1">
    <citation type="submission" date="2021-03" db="EMBL/GenBank/DDBJ databases">
        <authorList>
            <person name="Palmer J.M."/>
        </authorList>
    </citation>
    <scope>NUCLEOTIDE SEQUENCE</scope>
    <source>
        <strain evidence="2">ARV_011</strain>
    </source>
</reference>
<dbReference type="PANTHER" id="PTHR12486">
    <property type="entry name" value="APRATAXIN-RELATED"/>
    <property type="match status" value="1"/>
</dbReference>
<dbReference type="SUPFAM" id="SSF54197">
    <property type="entry name" value="HIT-like"/>
    <property type="match status" value="1"/>
</dbReference>
<dbReference type="Pfam" id="PF11969">
    <property type="entry name" value="DcpS_C"/>
    <property type="match status" value="1"/>
</dbReference>
<dbReference type="AlphaFoldDB" id="A0A9P7VC36"/>
<name>A0A9P7VC36_9ASCO</name>